<keyword evidence="2" id="KW-1185">Reference proteome</keyword>
<dbReference type="Proteomes" id="UP000828048">
    <property type="component" value="Chromosome 6"/>
</dbReference>
<organism evidence="1 2">
    <name type="scientific">Vaccinium darrowii</name>
    <dbReference type="NCBI Taxonomy" id="229202"/>
    <lineage>
        <taxon>Eukaryota</taxon>
        <taxon>Viridiplantae</taxon>
        <taxon>Streptophyta</taxon>
        <taxon>Embryophyta</taxon>
        <taxon>Tracheophyta</taxon>
        <taxon>Spermatophyta</taxon>
        <taxon>Magnoliopsida</taxon>
        <taxon>eudicotyledons</taxon>
        <taxon>Gunneridae</taxon>
        <taxon>Pentapetalae</taxon>
        <taxon>asterids</taxon>
        <taxon>Ericales</taxon>
        <taxon>Ericaceae</taxon>
        <taxon>Vaccinioideae</taxon>
        <taxon>Vaccinieae</taxon>
        <taxon>Vaccinium</taxon>
    </lineage>
</organism>
<proteinExistence type="predicted"/>
<reference evidence="1 2" key="1">
    <citation type="journal article" date="2021" name="Hortic Res">
        <title>High-quality reference genome and annotation aids understanding of berry development for evergreen blueberry (Vaccinium darrowii).</title>
        <authorList>
            <person name="Yu J."/>
            <person name="Hulse-Kemp A.M."/>
            <person name="Babiker E."/>
            <person name="Staton M."/>
        </authorList>
    </citation>
    <scope>NUCLEOTIDE SEQUENCE [LARGE SCALE GENOMIC DNA]</scope>
    <source>
        <strain evidence="2">cv. NJ 8807/NJ 8810</strain>
        <tissue evidence="1">Young leaf</tissue>
    </source>
</reference>
<accession>A0ACB7XD54</accession>
<protein>
    <submittedName>
        <fullName evidence="1">Uncharacterized protein</fullName>
    </submittedName>
</protein>
<comment type="caution">
    <text evidence="1">The sequence shown here is derived from an EMBL/GenBank/DDBJ whole genome shotgun (WGS) entry which is preliminary data.</text>
</comment>
<dbReference type="EMBL" id="CM037156">
    <property type="protein sequence ID" value="KAH7838686.1"/>
    <property type="molecule type" value="Genomic_DNA"/>
</dbReference>
<name>A0ACB7XD54_9ERIC</name>
<evidence type="ECO:0000313" key="1">
    <source>
        <dbReference type="EMBL" id="KAH7838686.1"/>
    </source>
</evidence>
<gene>
    <name evidence="1" type="ORF">Vadar_029855</name>
</gene>
<evidence type="ECO:0000313" key="2">
    <source>
        <dbReference type="Proteomes" id="UP000828048"/>
    </source>
</evidence>
<sequence length="122" mass="13425">MKTPPAASFLSLAISPLLFLISRATSAHTPETFLQCRLLHFPNSISISKVIYIPQTSSYESVSQSSIQTKGLLAPAGTPKPLVVITPLLESHIHRAINCSKQHGLQIWVSEWLTRPPVKQLD</sequence>